<evidence type="ECO:0000313" key="1">
    <source>
        <dbReference type="EMBL" id="QEN06800.1"/>
    </source>
</evidence>
<dbReference type="EMBL" id="CP036150">
    <property type="protein sequence ID" value="QEN06800.1"/>
    <property type="molecule type" value="Genomic_DNA"/>
</dbReference>
<dbReference type="Proteomes" id="UP000324209">
    <property type="component" value="Chromosome"/>
</dbReference>
<dbReference type="Pfam" id="PF14175">
    <property type="entry name" value="YaaC"/>
    <property type="match status" value="1"/>
</dbReference>
<dbReference type="OrthoDB" id="7041536at2"/>
<dbReference type="InterPro" id="IPR026988">
    <property type="entry name" value="YaaC-like"/>
</dbReference>
<dbReference type="RefSeq" id="WP_149484883.1">
    <property type="nucleotide sequence ID" value="NZ_CP036150.1"/>
</dbReference>
<reference evidence="1 2" key="1">
    <citation type="submission" date="2019-02" db="EMBL/GenBank/DDBJ databases">
        <title>Complete Genome Sequence and Methylome Analysis of free living Spirochaetas.</title>
        <authorList>
            <person name="Fomenkov A."/>
            <person name="Dubinina G."/>
            <person name="Leshcheva N."/>
            <person name="Mikheeva N."/>
            <person name="Grabovich M."/>
            <person name="Vincze T."/>
            <person name="Roberts R.J."/>
        </authorList>
    </citation>
    <scope>NUCLEOTIDE SEQUENCE [LARGE SCALE GENOMIC DNA]</scope>
    <source>
        <strain evidence="1 2">K2</strain>
    </source>
</reference>
<accession>A0A5C1QIF6</accession>
<name>A0A5C1QIF6_9SPIO</name>
<gene>
    <name evidence="1" type="ORF">EXM22_01885</name>
</gene>
<organism evidence="1 2">
    <name type="scientific">Oceanispirochaeta crateris</name>
    <dbReference type="NCBI Taxonomy" id="2518645"/>
    <lineage>
        <taxon>Bacteria</taxon>
        <taxon>Pseudomonadati</taxon>
        <taxon>Spirochaetota</taxon>
        <taxon>Spirochaetia</taxon>
        <taxon>Spirochaetales</taxon>
        <taxon>Spirochaetaceae</taxon>
        <taxon>Oceanispirochaeta</taxon>
    </lineage>
</organism>
<keyword evidence="2" id="KW-1185">Reference proteome</keyword>
<dbReference type="KEGG" id="ock:EXM22_01885"/>
<protein>
    <submittedName>
        <fullName evidence="1">Uncharacterized protein</fullName>
    </submittedName>
</protein>
<proteinExistence type="predicted"/>
<evidence type="ECO:0000313" key="2">
    <source>
        <dbReference type="Proteomes" id="UP000324209"/>
    </source>
</evidence>
<sequence>MERRVRKLEANLDKSQSNILNLQKKVFSNKYREQIKWSTDEIRLRKCLVKPDLKKATVLTDSTWRYVWIYLKQNRCESALYYWEQAENFYKASISLPIDARPLTLYYCYLNAVKALLKSKSISFDTKHGVSGERIKGRINIINEKIKLKEKGVLSGLSNYLKEPVPEGGEDYELKDILYNLAYIHRSFCLTFPRSTELYIPIKTPTFVQDKSRKIGWVEFELCDYFKSNTIINNLEGYSEDRFYNDKGKRVLRRNKTFKWEAPRNSPTQKSINNLYSYYEKVRPDFQYIYSPNRLWYLKRKNIRHEINRNPLVLTYAAMHRLSELARYEPKILSQHLERRSSWLISEYIDRSVDQFIDGISSEITKDEFKIAGTRN</sequence>
<dbReference type="AlphaFoldDB" id="A0A5C1QIF6"/>